<organism evidence="4 5">
    <name type="scientific">Mytilus galloprovincialis</name>
    <name type="common">Mediterranean mussel</name>
    <dbReference type="NCBI Taxonomy" id="29158"/>
    <lineage>
        <taxon>Eukaryota</taxon>
        <taxon>Metazoa</taxon>
        <taxon>Spiralia</taxon>
        <taxon>Lophotrochozoa</taxon>
        <taxon>Mollusca</taxon>
        <taxon>Bivalvia</taxon>
        <taxon>Autobranchia</taxon>
        <taxon>Pteriomorphia</taxon>
        <taxon>Mytilida</taxon>
        <taxon>Mytiloidea</taxon>
        <taxon>Mytilidae</taxon>
        <taxon>Mytilinae</taxon>
        <taxon>Mytilus</taxon>
    </lineage>
</organism>
<reference evidence="4" key="1">
    <citation type="submission" date="2018-11" db="EMBL/GenBank/DDBJ databases">
        <authorList>
            <person name="Alioto T."/>
            <person name="Alioto T."/>
        </authorList>
    </citation>
    <scope>NUCLEOTIDE SEQUENCE</scope>
</reference>
<evidence type="ECO:0000313" key="5">
    <source>
        <dbReference type="Proteomes" id="UP000596742"/>
    </source>
</evidence>
<feature type="domain" description="BTB" evidence="3">
    <location>
        <begin position="198"/>
        <end position="267"/>
    </location>
</feature>
<dbReference type="Gene3D" id="3.30.710.10">
    <property type="entry name" value="Potassium Channel Kv1.1, Chain A"/>
    <property type="match status" value="2"/>
</dbReference>
<dbReference type="InterPro" id="IPR011333">
    <property type="entry name" value="SKP1/BTB/POZ_sf"/>
</dbReference>
<evidence type="ECO:0000313" key="4">
    <source>
        <dbReference type="EMBL" id="VDI27935.1"/>
    </source>
</evidence>
<evidence type="ECO:0000256" key="1">
    <source>
        <dbReference type="ARBA" id="ARBA00022441"/>
    </source>
</evidence>
<dbReference type="InterPro" id="IPR051568">
    <property type="entry name" value="LZTR1/Attractin"/>
</dbReference>
<dbReference type="SMART" id="SM00225">
    <property type="entry name" value="BTB"/>
    <property type="match status" value="1"/>
</dbReference>
<dbReference type="GO" id="GO:0005794">
    <property type="term" value="C:Golgi apparatus"/>
    <property type="evidence" value="ECO:0007669"/>
    <property type="project" value="TreeGrafter"/>
</dbReference>
<accession>A0A8B6E246</accession>
<protein>
    <recommendedName>
        <fullName evidence="3">BTB domain-containing protein</fullName>
    </recommendedName>
</protein>
<sequence length="376" mass="43655">MNYYYYPYLMKMDQLELWMYRSQEDIQSTEPITIYLPDADHIALQMVLSYIYTDRILPTQDGQEHNSNEVILMMMDVYRLSIKFQMGRLEQLCIQYLESCINHKNVLVALHNAAKLSLDSIKEYCLKFIVKESNCNQIVNSMEFESLDKPLMVEIIRRKLSPPHSVRILPEPLQDQVMGRSLEKDLETFLQSAGRDLCDVTLVLDGVEIPAHKAILSARCSYFEALFRWSMPENNKVTIAIGEMIPSRQAFDSLLRYIYYSDTTMPPEDSLYLFPAPHFYGFTNNRLQAYCKHNLEKNVSVQNVVQILEAADKIQALDMKKHALRIMVHNFQNVAHLPELNRLNKDLLLEIIKAKADDEGEVNLSKDWSLSNISDI</sequence>
<evidence type="ECO:0000259" key="3">
    <source>
        <dbReference type="PROSITE" id="PS50097"/>
    </source>
</evidence>
<dbReference type="AlphaFoldDB" id="A0A8B6E246"/>
<dbReference type="PANTHER" id="PTHR46376:SF1">
    <property type="entry name" value="LEUCINE-ZIPPER-LIKE TRANSCRIPTIONAL REGULATOR 1"/>
    <property type="match status" value="1"/>
</dbReference>
<comment type="caution">
    <text evidence="4">The sequence shown here is derived from an EMBL/GenBank/DDBJ whole genome shotgun (WGS) entry which is preliminary data.</text>
</comment>
<dbReference type="InterPro" id="IPR000210">
    <property type="entry name" value="BTB/POZ_dom"/>
</dbReference>
<dbReference type="CDD" id="cd18505">
    <property type="entry name" value="BACK1_LZTR1"/>
    <property type="match status" value="1"/>
</dbReference>
<dbReference type="Proteomes" id="UP000596742">
    <property type="component" value="Unassembled WGS sequence"/>
</dbReference>
<name>A0A8B6E246_MYTGA</name>
<dbReference type="SUPFAM" id="SSF54695">
    <property type="entry name" value="POZ domain"/>
    <property type="match status" value="2"/>
</dbReference>
<dbReference type="EMBL" id="UYJE01004427">
    <property type="protein sequence ID" value="VDI27935.1"/>
    <property type="molecule type" value="Genomic_DNA"/>
</dbReference>
<gene>
    <name evidence="4" type="ORF">MGAL_10B032546</name>
</gene>
<dbReference type="PANTHER" id="PTHR46376">
    <property type="entry name" value="LEUCINE-ZIPPER-LIKE TRANSCRIPTIONAL REGULATOR 1"/>
    <property type="match status" value="1"/>
</dbReference>
<keyword evidence="2" id="KW-0677">Repeat</keyword>
<dbReference type="OrthoDB" id="10250130at2759"/>
<dbReference type="FunFam" id="3.30.710.10:FF:000024">
    <property type="entry name" value="Leucine-zipper-like transcriptional regulator 1"/>
    <property type="match status" value="1"/>
</dbReference>
<dbReference type="CDD" id="cd18309">
    <property type="entry name" value="BTB2_POZ_LZTR1"/>
    <property type="match status" value="1"/>
</dbReference>
<dbReference type="CDD" id="cd18506">
    <property type="entry name" value="BACK2_LZTR1"/>
    <property type="match status" value="1"/>
</dbReference>
<dbReference type="Pfam" id="PF07707">
    <property type="entry name" value="BACK"/>
    <property type="match status" value="1"/>
</dbReference>
<keyword evidence="1" id="KW-0880">Kelch repeat</keyword>
<proteinExistence type="predicted"/>
<dbReference type="PROSITE" id="PS50097">
    <property type="entry name" value="BTB"/>
    <property type="match status" value="1"/>
</dbReference>
<evidence type="ECO:0000256" key="2">
    <source>
        <dbReference type="ARBA" id="ARBA00022737"/>
    </source>
</evidence>
<dbReference type="InterPro" id="IPR011705">
    <property type="entry name" value="BACK"/>
</dbReference>
<dbReference type="Pfam" id="PF00651">
    <property type="entry name" value="BTB"/>
    <property type="match status" value="2"/>
</dbReference>
<keyword evidence="5" id="KW-1185">Reference proteome</keyword>